<dbReference type="InterPro" id="IPR006845">
    <property type="entry name" value="Pex_N"/>
</dbReference>
<keyword evidence="9" id="KW-0653">Protein transport</keyword>
<comment type="similarity">
    <text evidence="3">Belongs to the pex2/pex10/pex12 family.</text>
</comment>
<keyword evidence="5" id="KW-0812">Transmembrane</keyword>
<evidence type="ECO:0000256" key="11">
    <source>
        <dbReference type="ARBA" id="ARBA00023136"/>
    </source>
</evidence>
<dbReference type="GO" id="GO:0008270">
    <property type="term" value="F:zinc ion binding"/>
    <property type="evidence" value="ECO:0007669"/>
    <property type="project" value="UniProtKB-KW"/>
</dbReference>
<evidence type="ECO:0000256" key="12">
    <source>
        <dbReference type="ARBA" id="ARBA00023140"/>
    </source>
</evidence>
<keyword evidence="8" id="KW-0862">Zinc</keyword>
<dbReference type="Pfam" id="PF04757">
    <property type="entry name" value="Pex2_Pex12"/>
    <property type="match status" value="1"/>
</dbReference>
<evidence type="ECO:0000256" key="7">
    <source>
        <dbReference type="ARBA" id="ARBA00022771"/>
    </source>
</evidence>
<sequence length="333" mass="37911">MEPPPPHLWVDDYIEHENEGEDDVKDEEALMMATEEAIDEICGSRAVKINLEDVFSERIKDGNGDDFGKRSPIAYNKFLNHGHERGILAEGERSDPCLTGKVAHDRTFMSRHRIELHSLLDINNRSRTAETLGEEYCDITQVSGSYGLPPTPASRALFIVYQSAVPYIAERVSGCRSIGAVGSGHGKCEFITTWPFKLCQCRITGVDYNEWGMDIEEYERREMEPPPPHLWVDDYIERVNDGEDDAKDEEALMMATEEAIDEICGSRAVKIHLENVFSERNKDGNGDDFGKRSPIAYNKFLNHGHGINRLTMLVVVMIVLRFLRRQILNLDHW</sequence>
<dbReference type="GO" id="GO:0005778">
    <property type="term" value="C:peroxisomal membrane"/>
    <property type="evidence" value="ECO:0007669"/>
    <property type="project" value="UniProtKB-SubCell"/>
</dbReference>
<keyword evidence="10" id="KW-1133">Transmembrane helix</keyword>
<proteinExistence type="inferred from homology"/>
<evidence type="ECO:0000256" key="6">
    <source>
        <dbReference type="ARBA" id="ARBA00022723"/>
    </source>
</evidence>
<evidence type="ECO:0000256" key="4">
    <source>
        <dbReference type="ARBA" id="ARBA00022448"/>
    </source>
</evidence>
<evidence type="ECO:0000256" key="10">
    <source>
        <dbReference type="ARBA" id="ARBA00022989"/>
    </source>
</evidence>
<evidence type="ECO:0000259" key="13">
    <source>
        <dbReference type="Pfam" id="PF04757"/>
    </source>
</evidence>
<evidence type="ECO:0000256" key="2">
    <source>
        <dbReference type="ARBA" id="ARBA00004906"/>
    </source>
</evidence>
<evidence type="ECO:0000256" key="5">
    <source>
        <dbReference type="ARBA" id="ARBA00022692"/>
    </source>
</evidence>
<protein>
    <submittedName>
        <fullName evidence="14">Peroxisome biogenesis factor 10</fullName>
    </submittedName>
</protein>
<keyword evidence="11" id="KW-0472">Membrane</keyword>
<gene>
    <name evidence="14" type="ORF">Tci_015972</name>
</gene>
<evidence type="ECO:0000256" key="8">
    <source>
        <dbReference type="ARBA" id="ARBA00022833"/>
    </source>
</evidence>
<comment type="pathway">
    <text evidence="2">Protein modification; protein ubiquitination.</text>
</comment>
<evidence type="ECO:0000256" key="9">
    <source>
        <dbReference type="ARBA" id="ARBA00022927"/>
    </source>
</evidence>
<reference evidence="14" key="1">
    <citation type="journal article" date="2019" name="Sci. Rep.">
        <title>Draft genome of Tanacetum cinerariifolium, the natural source of mosquito coil.</title>
        <authorList>
            <person name="Yamashiro T."/>
            <person name="Shiraishi A."/>
            <person name="Satake H."/>
            <person name="Nakayama K."/>
        </authorList>
    </citation>
    <scope>NUCLEOTIDE SEQUENCE</scope>
</reference>
<dbReference type="EMBL" id="BKCJ010001783">
    <property type="protein sequence ID" value="GEU43994.1"/>
    <property type="molecule type" value="Genomic_DNA"/>
</dbReference>
<keyword evidence="7" id="KW-0863">Zinc-finger</keyword>
<feature type="domain" description="Pex N-terminal" evidence="13">
    <location>
        <begin position="127"/>
        <end position="174"/>
    </location>
</feature>
<dbReference type="GO" id="GO:0015031">
    <property type="term" value="P:protein transport"/>
    <property type="evidence" value="ECO:0007669"/>
    <property type="project" value="UniProtKB-KW"/>
</dbReference>
<comment type="caution">
    <text evidence="14">The sequence shown here is derived from an EMBL/GenBank/DDBJ whole genome shotgun (WGS) entry which is preliminary data.</text>
</comment>
<dbReference type="AlphaFoldDB" id="A0A6L2K7X0"/>
<evidence type="ECO:0000256" key="1">
    <source>
        <dbReference type="ARBA" id="ARBA00004585"/>
    </source>
</evidence>
<name>A0A6L2K7X0_TANCI</name>
<evidence type="ECO:0000313" key="14">
    <source>
        <dbReference type="EMBL" id="GEU43994.1"/>
    </source>
</evidence>
<organism evidence="14">
    <name type="scientific">Tanacetum cinerariifolium</name>
    <name type="common">Dalmatian daisy</name>
    <name type="synonym">Chrysanthemum cinerariifolium</name>
    <dbReference type="NCBI Taxonomy" id="118510"/>
    <lineage>
        <taxon>Eukaryota</taxon>
        <taxon>Viridiplantae</taxon>
        <taxon>Streptophyta</taxon>
        <taxon>Embryophyta</taxon>
        <taxon>Tracheophyta</taxon>
        <taxon>Spermatophyta</taxon>
        <taxon>Magnoliopsida</taxon>
        <taxon>eudicotyledons</taxon>
        <taxon>Gunneridae</taxon>
        <taxon>Pentapetalae</taxon>
        <taxon>asterids</taxon>
        <taxon>campanulids</taxon>
        <taxon>Asterales</taxon>
        <taxon>Asteraceae</taxon>
        <taxon>Asteroideae</taxon>
        <taxon>Anthemideae</taxon>
        <taxon>Anthemidinae</taxon>
        <taxon>Tanacetum</taxon>
    </lineage>
</organism>
<evidence type="ECO:0000256" key="3">
    <source>
        <dbReference type="ARBA" id="ARBA00008704"/>
    </source>
</evidence>
<keyword evidence="4" id="KW-0813">Transport</keyword>
<accession>A0A6L2K7X0</accession>
<keyword evidence="6" id="KW-0479">Metal-binding</keyword>
<comment type="subcellular location">
    <subcellularLocation>
        <location evidence="1">Peroxisome membrane</location>
        <topology evidence="1">Multi-pass membrane protein</topology>
    </subcellularLocation>
</comment>
<keyword evidence="12" id="KW-0576">Peroxisome</keyword>